<sequence length="293" mass="30771">TGLLQATLDTAHQVAALRGAGLSPSQVTAALQPVRLDQRRLHPGHTFELGAYLAAFASGLLLYSLIALYGVGVAQSVAQEKTSRTAEVLLAALPARLLLIGKVIGVGVVGMAQVAVVVATALVANAVVHDTHLPASLWTAIPMALLWFVLGYALYSFICAAAGATVARPEEVQLAVTPYTLLLVLSYLLTFVVGAIGNTWWLAVLSLLPPMAPVLLPARIAAVGVPWWQIGLAVAVELASIVAVARLAERIYVRTLLDTGGRVRMLAALRREAAGRAQQRGPFGSEEASAPRE</sequence>
<keyword evidence="8" id="KW-1185">Reference proteome</keyword>
<accession>A0ABW9R0Z2</accession>
<evidence type="ECO:0000256" key="5">
    <source>
        <dbReference type="SAM" id="Phobius"/>
    </source>
</evidence>
<evidence type="ECO:0000313" key="8">
    <source>
        <dbReference type="Proteomes" id="UP000437736"/>
    </source>
</evidence>
<gene>
    <name evidence="7" type="ORF">GHK86_21335</name>
</gene>
<feature type="domain" description="ABC-2 type transporter transmembrane" evidence="6">
    <location>
        <begin position="22"/>
        <end position="244"/>
    </location>
</feature>
<feature type="transmembrane region" description="Helical" evidence="5">
    <location>
        <begin position="49"/>
        <end position="74"/>
    </location>
</feature>
<evidence type="ECO:0000256" key="1">
    <source>
        <dbReference type="ARBA" id="ARBA00004141"/>
    </source>
</evidence>
<proteinExistence type="predicted"/>
<comment type="subcellular location">
    <subcellularLocation>
        <location evidence="1">Membrane</location>
        <topology evidence="1">Multi-pass membrane protein</topology>
    </subcellularLocation>
</comment>
<evidence type="ECO:0000259" key="6">
    <source>
        <dbReference type="Pfam" id="PF12698"/>
    </source>
</evidence>
<comment type="caution">
    <text evidence="7">The sequence shown here is derived from an EMBL/GenBank/DDBJ whole genome shotgun (WGS) entry which is preliminary data.</text>
</comment>
<reference evidence="7 8" key="1">
    <citation type="submission" date="2019-11" db="EMBL/GenBank/DDBJ databases">
        <title>Acidiferrimicrobium australis gen. nov., sp. nov., an acidophilic and obligately heterotrophic, member of the Actinobacteria that catalyses dissimilatory oxido- reduction of iron isolated from metal-rich acidic water in Chile.</title>
        <authorList>
            <person name="Gonzalez D."/>
            <person name="Huber K."/>
            <person name="Hedrich S."/>
            <person name="Rojas-Villalobos C."/>
            <person name="Quatrini R."/>
            <person name="Dinamarca M.A."/>
            <person name="Schwarz A."/>
            <person name="Canales C."/>
            <person name="Nancucheo I."/>
        </authorList>
    </citation>
    <scope>NUCLEOTIDE SEQUENCE [LARGE SCALE GENOMIC DNA]</scope>
    <source>
        <strain evidence="7 8">USS-CCA1</strain>
    </source>
</reference>
<keyword evidence="4 5" id="KW-0472">Membrane</keyword>
<dbReference type="Proteomes" id="UP000437736">
    <property type="component" value="Unassembled WGS sequence"/>
</dbReference>
<keyword evidence="2 5" id="KW-0812">Transmembrane</keyword>
<dbReference type="InterPro" id="IPR013525">
    <property type="entry name" value="ABC2_TM"/>
</dbReference>
<feature type="non-terminal residue" evidence="7">
    <location>
        <position position="1"/>
    </location>
</feature>
<evidence type="ECO:0000256" key="2">
    <source>
        <dbReference type="ARBA" id="ARBA00022692"/>
    </source>
</evidence>
<organism evidence="7 8">
    <name type="scientific">Acidiferrimicrobium australe</name>
    <dbReference type="NCBI Taxonomy" id="2664430"/>
    <lineage>
        <taxon>Bacteria</taxon>
        <taxon>Bacillati</taxon>
        <taxon>Actinomycetota</taxon>
        <taxon>Acidimicrobiia</taxon>
        <taxon>Acidimicrobiales</taxon>
        <taxon>Acidimicrobiaceae</taxon>
        <taxon>Acidiferrimicrobium</taxon>
    </lineage>
</organism>
<feature type="transmembrane region" description="Helical" evidence="5">
    <location>
        <begin position="227"/>
        <end position="248"/>
    </location>
</feature>
<feature type="transmembrane region" description="Helical" evidence="5">
    <location>
        <begin position="144"/>
        <end position="167"/>
    </location>
</feature>
<name>A0ABW9R0Z2_9ACTN</name>
<feature type="non-terminal residue" evidence="7">
    <location>
        <position position="293"/>
    </location>
</feature>
<protein>
    <recommendedName>
        <fullName evidence="6">ABC-2 type transporter transmembrane domain-containing protein</fullName>
    </recommendedName>
</protein>
<keyword evidence="3 5" id="KW-1133">Transmembrane helix</keyword>
<feature type="transmembrane region" description="Helical" evidence="5">
    <location>
        <begin position="179"/>
        <end position="207"/>
    </location>
</feature>
<dbReference type="Pfam" id="PF12698">
    <property type="entry name" value="ABC2_membrane_3"/>
    <property type="match status" value="1"/>
</dbReference>
<feature type="transmembrane region" description="Helical" evidence="5">
    <location>
        <begin position="103"/>
        <end position="124"/>
    </location>
</feature>
<dbReference type="EMBL" id="WJHE01001561">
    <property type="protein sequence ID" value="MST35261.1"/>
    <property type="molecule type" value="Genomic_DNA"/>
</dbReference>
<evidence type="ECO:0000313" key="7">
    <source>
        <dbReference type="EMBL" id="MST35261.1"/>
    </source>
</evidence>
<evidence type="ECO:0000256" key="4">
    <source>
        <dbReference type="ARBA" id="ARBA00023136"/>
    </source>
</evidence>
<evidence type="ECO:0000256" key="3">
    <source>
        <dbReference type="ARBA" id="ARBA00022989"/>
    </source>
</evidence>